<dbReference type="CDD" id="cd02142">
    <property type="entry name" value="McbC_SagB-like_oxidoreductase"/>
    <property type="match status" value="2"/>
</dbReference>
<evidence type="ECO:0000259" key="12">
    <source>
        <dbReference type="PROSITE" id="PS52004"/>
    </source>
</evidence>
<dbReference type="PROSITE" id="PS00455">
    <property type="entry name" value="AMP_BINDING"/>
    <property type="match status" value="1"/>
</dbReference>
<dbReference type="PROSITE" id="PS00606">
    <property type="entry name" value="KS3_1"/>
    <property type="match status" value="1"/>
</dbReference>
<dbReference type="SMART" id="SM00825">
    <property type="entry name" value="PKS_KS"/>
    <property type="match status" value="4"/>
</dbReference>
<dbReference type="InterPro" id="IPR020806">
    <property type="entry name" value="PKS_PP-bd"/>
</dbReference>
<dbReference type="SUPFAM" id="SSF53901">
    <property type="entry name" value="Thiolase-like"/>
    <property type="match status" value="4"/>
</dbReference>
<feature type="domain" description="Ketosynthase family 3 (KS3)" evidence="12">
    <location>
        <begin position="5366"/>
        <end position="5798"/>
    </location>
</feature>
<dbReference type="Gene3D" id="3.30.300.30">
    <property type="match status" value="1"/>
</dbReference>
<evidence type="ECO:0000313" key="15">
    <source>
        <dbReference type="Proteomes" id="UP001493153"/>
    </source>
</evidence>
<dbReference type="SMART" id="SM00822">
    <property type="entry name" value="PKS_KR"/>
    <property type="match status" value="3"/>
</dbReference>
<comment type="pathway">
    <text evidence="2">Antibiotic biosynthesis.</text>
</comment>
<feature type="domain" description="Ketosynthase family 3 (KS3)" evidence="12">
    <location>
        <begin position="1833"/>
        <end position="2275"/>
    </location>
</feature>
<accession>A0ABZ2PYX6</accession>
<evidence type="ECO:0000259" key="11">
    <source>
        <dbReference type="PROSITE" id="PS50075"/>
    </source>
</evidence>
<dbReference type="Gene3D" id="1.10.1240.100">
    <property type="match status" value="4"/>
</dbReference>
<feature type="domain" description="Carrier" evidence="11">
    <location>
        <begin position="3697"/>
        <end position="3773"/>
    </location>
</feature>
<dbReference type="InterPro" id="IPR014031">
    <property type="entry name" value="Ketoacyl_synth_C"/>
</dbReference>
<dbReference type="PROSITE" id="PS00012">
    <property type="entry name" value="PHOSPHOPANTETHEINE"/>
    <property type="match status" value="3"/>
</dbReference>
<dbReference type="NCBIfam" id="TIGR01733">
    <property type="entry name" value="AA-adenyl-dom"/>
    <property type="match status" value="1"/>
</dbReference>
<feature type="compositionally biased region" description="Polar residues" evidence="10">
    <location>
        <begin position="5344"/>
        <end position="5362"/>
    </location>
</feature>
<feature type="domain" description="PKS/mFAS DH" evidence="13">
    <location>
        <begin position="2472"/>
        <end position="2764"/>
    </location>
</feature>
<dbReference type="PROSITE" id="PS50075">
    <property type="entry name" value="CARRIER"/>
    <property type="match status" value="4"/>
</dbReference>
<evidence type="ECO:0000256" key="3">
    <source>
        <dbReference type="ARBA" id="ARBA00022450"/>
    </source>
</evidence>
<dbReference type="InterPro" id="IPR016039">
    <property type="entry name" value="Thiolase-like"/>
</dbReference>
<dbReference type="InterPro" id="IPR009081">
    <property type="entry name" value="PP-bd_ACP"/>
</dbReference>
<dbReference type="InterPro" id="IPR006162">
    <property type="entry name" value="Ppantetheine_attach_site"/>
</dbReference>
<dbReference type="InterPro" id="IPR000873">
    <property type="entry name" value="AMP-dep_synth/lig_dom"/>
</dbReference>
<feature type="region of interest" description="C-terminal hotdog fold" evidence="9">
    <location>
        <begin position="4570"/>
        <end position="4713"/>
    </location>
</feature>
<dbReference type="InterPro" id="IPR020845">
    <property type="entry name" value="AMP-binding_CS"/>
</dbReference>
<dbReference type="Gene3D" id="2.30.38.10">
    <property type="entry name" value="Luciferase, Domain 3"/>
    <property type="match status" value="1"/>
</dbReference>
<evidence type="ECO:0000256" key="7">
    <source>
        <dbReference type="ARBA" id="ARBA00022737"/>
    </source>
</evidence>
<dbReference type="InterPro" id="IPR050091">
    <property type="entry name" value="PKS_NRPS_Biosynth_Enz"/>
</dbReference>
<dbReference type="Gene3D" id="3.40.109.10">
    <property type="entry name" value="NADH Oxidase"/>
    <property type="match status" value="2"/>
</dbReference>
<dbReference type="SUPFAM" id="SSF55469">
    <property type="entry name" value="FMN-dependent nitroreductase-like"/>
    <property type="match status" value="1"/>
</dbReference>
<dbReference type="Pfam" id="PF14765">
    <property type="entry name" value="PS-DH"/>
    <property type="match status" value="3"/>
</dbReference>
<dbReference type="SMART" id="SM00826">
    <property type="entry name" value="PKS_DH"/>
    <property type="match status" value="3"/>
</dbReference>
<dbReference type="InterPro" id="IPR049900">
    <property type="entry name" value="PKS_mFAS_DH"/>
</dbReference>
<dbReference type="SUPFAM" id="SSF47336">
    <property type="entry name" value="ACP-like"/>
    <property type="match status" value="5"/>
</dbReference>
<feature type="domain" description="PKS/mFAS DH" evidence="13">
    <location>
        <begin position="5983"/>
        <end position="6270"/>
    </location>
</feature>
<evidence type="ECO:0000259" key="13">
    <source>
        <dbReference type="PROSITE" id="PS52019"/>
    </source>
</evidence>
<evidence type="ECO:0000256" key="6">
    <source>
        <dbReference type="ARBA" id="ARBA00022679"/>
    </source>
</evidence>
<feature type="domain" description="Ketosynthase family 3 (KS3)" evidence="12">
    <location>
        <begin position="1117"/>
        <end position="1528"/>
    </location>
</feature>
<dbReference type="InterPro" id="IPR013968">
    <property type="entry name" value="PKS_KR"/>
</dbReference>
<dbReference type="Pfam" id="PF00109">
    <property type="entry name" value="ketoacyl-synt"/>
    <property type="match status" value="4"/>
</dbReference>
<dbReference type="SUPFAM" id="SSF51735">
    <property type="entry name" value="NAD(P)-binding Rossmann-fold domains"/>
    <property type="match status" value="5"/>
</dbReference>
<dbReference type="InterPro" id="IPR013217">
    <property type="entry name" value="Methyltransf_12"/>
</dbReference>
<dbReference type="InterPro" id="IPR000415">
    <property type="entry name" value="Nitroreductase-like"/>
</dbReference>
<feature type="active site" description="Proton donor; for dehydratase activity" evidence="9">
    <location>
        <position position="2671"/>
    </location>
</feature>
<keyword evidence="15" id="KW-1185">Reference proteome</keyword>
<dbReference type="InterPro" id="IPR049552">
    <property type="entry name" value="PKS_DH_N"/>
</dbReference>
<feature type="domain" description="Ketosynthase family 3 (KS3)" evidence="12">
    <location>
        <begin position="3829"/>
        <end position="4250"/>
    </location>
</feature>
<feature type="domain" description="PKS/mFAS DH" evidence="13">
    <location>
        <begin position="4435"/>
        <end position="4713"/>
    </location>
</feature>
<dbReference type="Gene3D" id="1.10.1200.10">
    <property type="entry name" value="ACP-like"/>
    <property type="match status" value="5"/>
</dbReference>
<dbReference type="CDD" id="cd00833">
    <property type="entry name" value="PKS"/>
    <property type="match status" value="4"/>
</dbReference>
<keyword evidence="8" id="KW-0511">Multifunctional enzyme</keyword>
<dbReference type="InterPro" id="IPR020841">
    <property type="entry name" value="PKS_Beta-ketoAc_synthase_dom"/>
</dbReference>
<feature type="domain" description="Carrier" evidence="11">
    <location>
        <begin position="5234"/>
        <end position="5307"/>
    </location>
</feature>
<dbReference type="InterPro" id="IPR042104">
    <property type="entry name" value="PKS_dehydratase_sf"/>
</dbReference>
<feature type="region of interest" description="C-terminal hotdog fold" evidence="9">
    <location>
        <begin position="2610"/>
        <end position="2764"/>
    </location>
</feature>
<evidence type="ECO:0000313" key="14">
    <source>
        <dbReference type="EMBL" id="WXK39298.1"/>
    </source>
</evidence>
<dbReference type="InterPro" id="IPR036291">
    <property type="entry name" value="NAD(P)-bd_dom_sf"/>
</dbReference>
<keyword evidence="7" id="KW-0677">Repeat</keyword>
<dbReference type="Pfam" id="PF08242">
    <property type="entry name" value="Methyltransf_12"/>
    <property type="match status" value="1"/>
</dbReference>
<evidence type="ECO:0000256" key="10">
    <source>
        <dbReference type="SAM" id="MobiDB-lite"/>
    </source>
</evidence>
<dbReference type="InterPro" id="IPR029063">
    <property type="entry name" value="SAM-dependent_MTases_sf"/>
</dbReference>
<dbReference type="InterPro" id="IPR049551">
    <property type="entry name" value="PKS_DH_C"/>
</dbReference>
<dbReference type="InterPro" id="IPR054514">
    <property type="entry name" value="RhiE-like_linker"/>
</dbReference>
<protein>
    <submittedName>
        <fullName evidence="14">Amino acid adenylation domain-containing protein</fullName>
    </submittedName>
</protein>
<evidence type="ECO:0000256" key="1">
    <source>
        <dbReference type="ARBA" id="ARBA00004496"/>
    </source>
</evidence>
<gene>
    <name evidence="14" type="ORF">IHE29_08445</name>
</gene>
<dbReference type="SMART" id="SM00823">
    <property type="entry name" value="PKS_PP"/>
    <property type="match status" value="5"/>
</dbReference>
<comment type="subcellular location">
    <subcellularLocation>
        <location evidence="1">Cytoplasm</location>
    </subcellularLocation>
</comment>
<dbReference type="SMART" id="SM01294">
    <property type="entry name" value="PKS_PP_betabranch"/>
    <property type="match status" value="2"/>
</dbReference>
<feature type="region of interest" description="Disordered" evidence="10">
    <location>
        <begin position="5311"/>
        <end position="5367"/>
    </location>
</feature>
<feature type="region of interest" description="N-terminal hotdog fold" evidence="9">
    <location>
        <begin position="2472"/>
        <end position="2595"/>
    </location>
</feature>
<feature type="active site" description="Proton donor; for dehydratase activity" evidence="9">
    <location>
        <position position="6183"/>
    </location>
</feature>
<dbReference type="Pfam" id="PF08659">
    <property type="entry name" value="KR"/>
    <property type="match status" value="3"/>
</dbReference>
<dbReference type="PANTHER" id="PTHR43775:SF37">
    <property type="entry name" value="SI:DKEY-61P9.11"/>
    <property type="match status" value="1"/>
</dbReference>
<dbReference type="Pfam" id="PF02801">
    <property type="entry name" value="Ketoacyl-synt_C"/>
    <property type="match status" value="4"/>
</dbReference>
<dbReference type="PROSITE" id="PS52019">
    <property type="entry name" value="PKS_MFAS_DH"/>
    <property type="match status" value="3"/>
</dbReference>
<dbReference type="Pfam" id="PF22336">
    <property type="entry name" value="RhiE-like_linker"/>
    <property type="match status" value="3"/>
</dbReference>
<dbReference type="SUPFAM" id="SSF56801">
    <property type="entry name" value="Acetyl-CoA synthetase-like"/>
    <property type="match status" value="1"/>
</dbReference>
<dbReference type="CDD" id="cd02440">
    <property type="entry name" value="AdoMet_MTases"/>
    <property type="match status" value="1"/>
</dbReference>
<evidence type="ECO:0000256" key="5">
    <source>
        <dbReference type="ARBA" id="ARBA00022553"/>
    </source>
</evidence>
<dbReference type="SUPFAM" id="SSF53335">
    <property type="entry name" value="S-adenosyl-L-methionine-dependent methyltransferases"/>
    <property type="match status" value="1"/>
</dbReference>
<feature type="region of interest" description="N-terminal hotdog fold" evidence="9">
    <location>
        <begin position="4435"/>
        <end position="4560"/>
    </location>
</feature>
<name>A0ABZ2PYX6_9BURK</name>
<sequence>MNIQDSQTLSGWNDTYKAYPLDKCLQQLIEEQVERSPDAVAVRFEGQALSYRELNRQANRLAHYLRELGIGPDSLVGVQMERSVELIIALLAIMKAGGAYLPLDPGYPDERLALIIDDAAVTVLLTQQRFRSRLAGYDGEVLCLDDANQQALFGDEANPVPINGPDDLAYIIYTSGSTGRPKGCMLPHKAICNRLLWMQRHYEVGAADRILQKTPFTFDVSVWELFLPLLSGACLVMAKPEGHKDAHYLVEVIQAEQITICHFVPSMLRFFLKHPAVSECISLQKVFVSGEALTHDLLLQFRQLLSAELHNLYGPTEAAVDVTYWRGEPREDQLVPIGRPIDNIQIYILDSEAKPVPIGETGELCIGGVGLARGYLNRPELTAEKFIRDPFSGEAGARLYRTGDKARFLSNGEIELLGRFDSQVKLRGFRIELGEIESALKSHPAIDDAAVLVKDPGSADPKLVAFVVAQGLDKKAVRDFIKARLPEYMVPNLVSFIDQIPVTAHGKADRKALLTGDVEATAQPRRQVINSQSLTAWLQQYFIEALGIDELAADDDLFDQGATSFTLVQAVHSIQQQHQVTLPVDVFLEHPTIAAVTAYILEAKGITADEVEPPPLSAAPACQSTDRGSIPLEKVSFDPRAYWRPTKGSFANLERLGRLLSLLREVPLDGQGKYLYSSAGGLNAIQCYLYVAEERIDGLAGGVYYYQPQLNRLLPVSVPAQLDAQALPPAQRAQLAEAGFALFLIAENDAIAPIYNKASPFLLVLEAGYIEQLLLSRQRDFDIALTPAYGVDFAAIAGLFKLRPSHRFLHCLIEGVAPAAVAVEGQALNDHWRQSGPLFADFLSEKNNGFALPTREELAQLHEEQRQIRHDLPEQGDGVIELCAEPISADALRLRAAKRQYCDGPLNLGQLSRLLNLLRADQVNGQLYHTDAGLALKVYLHVAEQSVQQGCQGPWLPAGVYRYQGDSHSLVRISDGDLAAINSCYTPFNRKHAHQARLRIFIIAGHSTTYGDESRYFNLLQAGRIGQLLLEKQGEFGIGLCPIGSMYFNKIRDAFDLDDGDELVHSFVGGAVTQPLPAGWPRLEMHGTDESAQVAHASAHEINEHVSSRAVKAHCNGDAMAIIGISGRYPGAANPDELWQNLSAGRASIIPLSREALFYGSDDAGDSPQWAVGALAGKQLFDPLLFKITPAEAKTLDPQERLFLQAVWHCLESSGYTAASLRRQAERIGVFVGAMWGDYQHHRPTEQGERATSFLSAIANRVSFFNDFNGPSVAFDTSCSSAMTALHFACNSIRQGECQAAIVGGVNLISHPSHLELLTSLKLLSDDSQSYPFGRHANGWVAGEGVGALLIRPLEDAMRDGDSILGVIRATAISHSGKTFRYGAPNADSHALSMRRVLQQAGLSADEIGYVEAAAPGASLADGAEFAAISNVFGARRSDAPLLVGSIKANIGHLESASALSQITKVLMQLKHRQIAPTLGCNPLSPMICLDDNHLAIADQLSDWRGPQRALINAFGASGSGGHLILEAPPQQAAARQSDGPWLFPFAAASSEQLDQLVAAFADDMQAGRFNDVSLGDISYTLCVGRVALNHRLAVVADSRDELVERLQGQHSQMPLRGSLKKEPQPSRIEKDLQGLDRQALTAIAGQWVAGQSSLAQIARHHHRRVALTAYPFAAVDCHIAASANSDCADVLRNEASRPGNEASQLGNDTSQPEQDEVLRQALENHIKRHFSKVSAIPEHNLDCEDTFDRYGLTSLMITTLNQRLTQEFGELSATLFFEYQSIAALAGYFVAEHPLRSRQLLGIQATQPVLAARVQQQPHVTAVRRYDRGERNEPIAIIGLAGRFPGAADIDSFWNNLKNGVDSISEIPAERWEHSKYYSRDRSVKGKIHTKWGGFIDDIDRFDPLFFNISPRDAERMDPQERIFLETAWRTLEDAGYDRAGLRRHYQGEMGVFVGVMHGEYLLYTRSSAPDCTDDAVDSSFGSIANRVSYVFDCNGPSMAVDTICSSSLTALHLAVESLRRGECQLALAGGVNLSLHPNKYFIQSQLTMSSSDGRCRSFGDGGDGFVPGEGVGAVLLKPLSRAEADGDNIYAVIRATSINHNGKTHGYTVPSPNAQGAMIADSLDKAGMDPRELSYIEAHGTGTALGDPIEITGLQLGFIRRSATLGSAMASAQQCAVGSVKSNIGHLESAAGIAGIAKVLLQLKHRQLAPSLHSKRLNPNIPFADSPFYIPQQLQEWRRPVLNLDGREREYPRAASVSSFGSGGSNGHVIIAEYIAPTRDDDVGGQTAMIPLSARTPAQLRQQVEQLHQFLHRTGAELTLPRLADLAFTLQQGREPMEYRLAFIAESIDQLQDKLAQSAELLANQPEPFGFFDGIHIGRVKDHKAAIAVLAHDDDMAATLTAWANKRKYDKLLELWVKGLALDWTLFGQPKEAAKRISLPSYPFARERIWVSGESHFPSLGQQSGGGRVHPLLHTNVSDLSQQKFISIFDGREFFLRDHLIRDHKVLPGVAYLEMAREAIIRSLGEQVPTGVLSLRNLVWSQPVMLSQQSDDSVEVEIRIDSPDEHRLTFDILERKQQAVCCQGEAAFVQDADEPAESLTSLQAAIGGHMLDADALYRLFDSMQIYYGPWHRSVKALRIDGGQVLAQIELPQALTSEHERLVLHPSLMDGALQATVGLLVADQLDQGLTPQLTHTWVPFALTQLQLSGAELGHQIWAWVRPCTEQTEAGQSTFNIDIYNQQGQHCAALREFALRVMKKPSPLEVMLEDRPQSDCYLVEKWQRFCPQDLVPSTGRLLLISNDPQGHKQLIARYPQAGSLLLDGHESIEQLTERLREVGPIEHLIWLAPATLAQQENLDGMIRAQQHGVLSCFRLIKALLALALDQQPLTWTVMTRGVLTVSNEADSHSQAVTGPVAPAHASVHGLIGVMAKEYSHWRVRLVDLPVGDGWPTVDPLSLPTHPRGDALVCRDDVWYRQYLAPYLPLSEWDATDAAAQLGDVDSLYRDEGVYLVIGGAGGIGRLWSEYLIRTRQAQIIWLGRREQNSDINQAIAELAKLGPAPRYLRADASNHAALRQAVAQVYTEYGRIHGVVHAAIQLQDQSLARMDEQRFTTGLAAKVDVCVRLAEMFAHQPLDFMLFFSSLQSFTKSAGQSNYAAGCTFKNAFGHYLAQQCSYPVKVINWGYWGHVGSVASEDYRRRMAEVGLGSIEGEQAMAALDMLLAGPLSQLTFLRTSQRLSDTFSHLALPTHPAGPFGEYGQRLTQAYPSLIARIKKHLVVDNHAIRTVTQQMQARKAAIDALQGRLLYAQLQQLGWFSSEHEIIEQMKQRSGLLPMYERWIDKSLDELAQRGYLSMEGGHCPTAYRVAHPQPLAVESLWNEWEAQKPDWLEHASLKAEVILAEATLRVLPAILNGRIMATDIMFPDSSMAMVEGIYKHNPVSDFFNEVMLNAMVEFVRARLEQVPQTPIRILEIGAGTGGTSARAFEKLRPYQRQIAEYCYTDVSQAFLMHARQTYGPDNPYLSYQLFNVDRPLAEQGIKIGHYDLVMATNVLHATQDLRRTMKNAKAALKHNGLVMINEICRNGLFTHLTFGLLKGWWLFDDQDLRLPGGPALAPKQWKQVLESEGYRQVYYPALADHDLGQQIVIAESNGVIWQDRHSDVEPTKVAPKRLAVRAAPASRPPQRSVNTVSVGEVTPQALKDQTVHYLKQMIGGLFKIRPEQIDAGEPLETYGIDSILVVQLTNLLRDKLSGISSTLFFEYQTIDALADHFVGSQKDQLRALLGLDKASVVEQPASVDTASTHAANTLVKLAAGHRFAAKTPDSAPKGQGGTDVAIIGLAGRYAHSDNVQALWQRLKNGENCIDEVPADRWDWRQYFDQTPGKKGSIYTRWGGFIRDIDKFDPLFFHISPHEAQKMDPQERLFLEEAYHCISDAGYTPGRLSERHRVGVFVGVMNGTYTHQSSYWSIANRVSYQFNFQGPSMAVDTACSSSITAIHLALESLHSGVSDCALVGGVNLVIDPVHYMRLTEMKMLSSGKQCKAFGTDADGFVAGEGVGALLLKPLAQAEADGDRIYGVIKGSMINAGGKTNGYTVPNPLAQSRLVADSLARAGVEARAVSYVEAHGTGTSLGDPIEIAGLTRAFNSGAETAAKQYCAIGSIKSNIGHCESAAGIAGITKVLLQLKHRQLAPSLHADELNPEIDFANTPFIVQQSLADWHRPEVMINGSRQAFKRIATVSSFGAGGANAHVVIEEYEDHRPRPVIVVNEQQPAIIPLSAKTQAQLLQQVSLLLHALEQDELGDADLPALAYTLQVGREAMEYRLGWLARSLAHLKTQLQDFIDHPSTAACYSGRVKDHDKALSLLAGADRQSTIANWIDRGQPEKLLEAWVNGLTLDWRLMYRQGTPTPISLPGYPFARERYWHNDEPAQALARSEARLHPLLHRNVSDLRGLRYLSRFSGQESFLSGHRINGRGVLPGAAMIGMIDAALTDALGDERPAGTARVIRDLFWYQPFSVEATNHGELFVELAAQPDGECQIGICSYDFAGQLQLHCRAVAGTAVAQPAKLDFVTGDARPMDVDACYQRFTAMGIEYGISHRRIQSLLRHGDQALAWVALEDAAVSDGYAIHPGLLDAAMQAVMALLFDELGERPPLLLPEGLAEWVLFDDCPTTLQVQIRRAGRTPGGYRFDLALFDKNGRCCATIRQLSFKTLSADNDVTSETLLCHRQWREAALASATDAPVTSQLVLTLGHHPAFANLPEQLQAHPPISSLAMHSDDYRQAALALVEQLKPLLRTERRCMVQLVIPANDQHGYRGLGGLLYSASREQPALTGQLIEVSLGLDASQLAGQLAAERAAPGERQLRYLLDAGKLRRQELTWHHRPLSHSPAPWRPDGVYLITGGLGGVGMIVARAILDAAPGASVVLCGRTEANAPSVADKLAQLGARCHYRAVDLAQAGQVERLIAAIMMEHGGLHGIIHCAGLTRDTLLAHKTQQDFEDVFAAKVAGVRHLDQCSAAVALDFFVLCSSIASVLGNAGQSDYAAANGYLDAFAGLRNQRVAAGQRHGRTVAINWPLWLEGGMQMDDAARRALAQRTGIKAMTGTTGIRALYQALQSDEDQLMVLAGDKDKLVALLSREPAPVSPAITAVDGDDVLTGLRRLLADTIKIDESRLDNDEPFEKYGIDSLMVMDMTAALEKRFGPLPKTLFFEYPSLQSLADHLVARLPQKPAVSQVASAACGSLNAQLRAMLASTLGVALEQIDDAQCFEQYGLDSLRIMEMTSALEKRFGALPRTLLFEHSSLQQLAHYLANRPLEPQGTTAVIPTDEQKPLATPESGGKGSQSRRLFDSVANTTSPRVQPRLQDSQPGPQRRDDIAIIGVAGRYPEAENLEVFWQNLRGGKNSITEIPAERWNWREYYSENRRESGVHNSKWGGFIDGVDQFDPLFFNISPLEAELIDPQERLFLQTAWSAMEDAGYSRRIGGEQTEDSAQVGVYVGVMYGEYQLFGAEASLRGQRMGFAGCTASIANRTSFCLNLQGPSMTVDSMCSSSLTAIHLACQDLRNGRTSMAIAGGVNLTIHPNKYLMLSSGQFISNQGHCASFGEGGDGYVPGEGVGAVILKRLADAQRDGDHIYGVIKGSYLNHGGKSTGYSVPNPRAQQAAISGALQDAGVDPAIVSYIEAHGTGTKLGDPIEIAGLANALGTRKPEQTCWLGSVKSNIGHCEAAAGIAGLTKVLLQLKHRQIAPSLHSQKLNPFIDFAATPFEVNQQLRAWPQPLLNGQAVPRIAGISSFGAGGSNGHLIVAEYSQAKPVLDDSGKPEMILLSAREPEQLRQIASRLLARLEHLQATDSLAAIAYTLQVGREAMEHRAAFITSGMASLLDALRRLSDGDSRGWICGDASTTSERVEQFKARFQGQWREQLVRLFKDGEQQPLLQLWSEGLSIDWAALWTASGEQRQRISLPSYPFATRRYWAPTGARPVSSSTPMQLHPLVHQNSSRFEQQQFVTEFSGDEPWLKDHKVSGRKTLPGVAYLEMIRVAVMHSLAHGKADAMVIEQLHWLAPLTVESNPRRMQISLARVDERIRVKWFTNEGDLSVLHGQATAITGLSLHEEPLDLAYWQGLNWRLRLDSDEVYRLFSEMGIDYGDSHRGIRQLMVAQRGSRRDVLAQLELDGALPGTADDWWLNLGITDSALQAAIGMLLPLDGSVADRASPLMPFALERVEILAPCRQRMWALLHRDDADNAAGKIDIDLCDDQGQICVRFLGLNSRQLPAESKPPSVALERVDPLVPQQQEARHLLAPIWSVINGAVAERRQQQGAVLIFGATPARRQALAKLYPGAALAPNTDDSEAGYQAALNTQSKLAEVIWLAPASDDHCASASELVAAQQHGVLALFRLIKVLLSLGYGRQPLRLTLVTEQAINTLPGESCRPAHAAVHGLAGSLAKEYPHWRVQLADLPNEQLASLANAPFDHAASGELLALRHDQWWFRKLAQVTVDAPPATQQPAYRNGGVYLVIGGAGGIGAVWSRHVISHHRARVIWIGRRSPDQQLKAKLDELTAVSLRHNAPAPVYFQADAANEQQLAEVRQHIIERFGEINGVVHSAIVLKDQSLANMDEQAFTRVLNAKVATSVALARAFEPSAASLDFVLFFSSMMSFSTAAGQSNYAAGCTFADAFADRLRADWPCPVKVINWGYWGSVGSVSDVRYRDRMSALGLGSIEPQEGMLVLEQLLGGVMNQLALLKTLQSEEIDGLDSLAGLISHEQIKLYPDDHGSMAVMRNRLTDRLATLAPPLSASQPISGVSGTLECV</sequence>
<feature type="active site" description="Proton acceptor; for dehydratase activity" evidence="9">
    <location>
        <position position="4464"/>
    </location>
</feature>
<evidence type="ECO:0000256" key="4">
    <source>
        <dbReference type="ARBA" id="ARBA00022490"/>
    </source>
</evidence>
<dbReference type="Pfam" id="PF13193">
    <property type="entry name" value="AMP-binding_C"/>
    <property type="match status" value="1"/>
</dbReference>
<dbReference type="InterPro" id="IPR057326">
    <property type="entry name" value="KR_dom"/>
</dbReference>
<feature type="active site" description="Proton acceptor; for dehydratase activity" evidence="9">
    <location>
        <position position="2501"/>
    </location>
</feature>
<dbReference type="InterPro" id="IPR018201">
    <property type="entry name" value="Ketoacyl_synth_AS"/>
</dbReference>
<dbReference type="InterPro" id="IPR036736">
    <property type="entry name" value="ACP-like_sf"/>
</dbReference>
<dbReference type="CDD" id="cd17646">
    <property type="entry name" value="A_NRPS_AB3403-like"/>
    <property type="match status" value="1"/>
</dbReference>
<dbReference type="EMBL" id="CP062176">
    <property type="protein sequence ID" value="WXK39298.1"/>
    <property type="molecule type" value="Genomic_DNA"/>
</dbReference>
<dbReference type="RefSeq" id="WP_338911699.1">
    <property type="nucleotide sequence ID" value="NZ_CP062176.1"/>
</dbReference>
<dbReference type="Gene3D" id="3.40.50.150">
    <property type="entry name" value="Vaccinia Virus protein VP39"/>
    <property type="match status" value="1"/>
</dbReference>
<feature type="region of interest" description="C-terminal hotdog fold" evidence="9">
    <location>
        <begin position="6116"/>
        <end position="6270"/>
    </location>
</feature>
<reference evidence="14 15" key="1">
    <citation type="submission" date="2020-09" db="EMBL/GenBank/DDBJ databases">
        <title>Genome sequences of Mycetohabitans spp.</title>
        <authorList>
            <person name="Carter M.E."/>
            <person name="Carpenter S.C.D."/>
            <person name="Bogdanove A.J."/>
        </authorList>
    </citation>
    <scope>NUCLEOTIDE SEQUENCE [LARGE SCALE GENOMIC DNA]</scope>
    <source>
        <strain evidence="14 15">B12</strain>
    </source>
</reference>
<dbReference type="Gene3D" id="3.40.47.10">
    <property type="match status" value="4"/>
</dbReference>
<dbReference type="Pfam" id="PF00550">
    <property type="entry name" value="PP-binding"/>
    <property type="match status" value="5"/>
</dbReference>
<dbReference type="PANTHER" id="PTHR43775">
    <property type="entry name" value="FATTY ACID SYNTHASE"/>
    <property type="match status" value="1"/>
</dbReference>
<dbReference type="InterPro" id="IPR010071">
    <property type="entry name" value="AA_adenyl_dom"/>
</dbReference>
<dbReference type="InterPro" id="IPR045851">
    <property type="entry name" value="AMP-bd_C_sf"/>
</dbReference>
<evidence type="ECO:0000256" key="2">
    <source>
        <dbReference type="ARBA" id="ARBA00004792"/>
    </source>
</evidence>
<feature type="region of interest" description="N-terminal hotdog fold" evidence="9">
    <location>
        <begin position="5983"/>
        <end position="6103"/>
    </location>
</feature>
<dbReference type="InterPro" id="IPR025110">
    <property type="entry name" value="AMP-bd_C"/>
</dbReference>
<dbReference type="Gene3D" id="3.10.129.110">
    <property type="entry name" value="Polyketide synthase dehydratase"/>
    <property type="match status" value="3"/>
</dbReference>
<dbReference type="Pfam" id="PF21089">
    <property type="entry name" value="PKS_DH_N"/>
    <property type="match status" value="3"/>
</dbReference>
<dbReference type="Pfam" id="PF00501">
    <property type="entry name" value="AMP-binding"/>
    <property type="match status" value="1"/>
</dbReference>
<dbReference type="PROSITE" id="PS52004">
    <property type="entry name" value="KS3_2"/>
    <property type="match status" value="4"/>
</dbReference>
<dbReference type="Gene3D" id="3.40.50.980">
    <property type="match status" value="2"/>
</dbReference>
<proteinExistence type="predicted"/>
<dbReference type="Pfam" id="PF22621">
    <property type="entry name" value="CurL-like_PKS_C"/>
    <property type="match status" value="1"/>
</dbReference>
<feature type="active site" description="Proton donor; for dehydratase activity" evidence="9">
    <location>
        <position position="4629"/>
    </location>
</feature>
<dbReference type="InterPro" id="IPR014030">
    <property type="entry name" value="Ketoacyl_synth_N"/>
</dbReference>
<keyword evidence="3" id="KW-0596">Phosphopantetheine</keyword>
<dbReference type="CDD" id="cd08953">
    <property type="entry name" value="KR_2_SDR_x"/>
    <property type="match status" value="3"/>
</dbReference>
<keyword evidence="4" id="KW-0963">Cytoplasm</keyword>
<feature type="domain" description="Carrier" evidence="11">
    <location>
        <begin position="5146"/>
        <end position="5219"/>
    </location>
</feature>
<dbReference type="Gene3D" id="3.40.50.720">
    <property type="entry name" value="NAD(P)-binding Rossmann-like Domain"/>
    <property type="match status" value="3"/>
</dbReference>
<feature type="active site" description="Proton acceptor; for dehydratase activity" evidence="9">
    <location>
        <position position="6012"/>
    </location>
</feature>
<keyword evidence="5" id="KW-0597">Phosphoprotein</keyword>
<organism evidence="14 15">
    <name type="scientific">Mycetohabitans rhizoxinica</name>
    <dbReference type="NCBI Taxonomy" id="412963"/>
    <lineage>
        <taxon>Bacteria</taxon>
        <taxon>Pseudomonadati</taxon>
        <taxon>Pseudomonadota</taxon>
        <taxon>Betaproteobacteria</taxon>
        <taxon>Burkholderiales</taxon>
        <taxon>Burkholderiaceae</taxon>
        <taxon>Mycetohabitans</taxon>
    </lineage>
</organism>
<evidence type="ECO:0000256" key="9">
    <source>
        <dbReference type="PROSITE-ProRule" id="PRU01363"/>
    </source>
</evidence>
<feature type="domain" description="Carrier" evidence="11">
    <location>
        <begin position="529"/>
        <end position="604"/>
    </location>
</feature>
<dbReference type="InterPro" id="IPR020807">
    <property type="entry name" value="PKS_DH"/>
</dbReference>
<dbReference type="Proteomes" id="UP001493153">
    <property type="component" value="Chromosome"/>
</dbReference>
<evidence type="ECO:0000256" key="8">
    <source>
        <dbReference type="ARBA" id="ARBA00023268"/>
    </source>
</evidence>
<keyword evidence="6" id="KW-0808">Transferase</keyword>